<feature type="domain" description="ABC transporter" evidence="13">
    <location>
        <begin position="2"/>
        <end position="237"/>
    </location>
</feature>
<dbReference type="PANTHER" id="PTHR24220:SF470">
    <property type="entry name" value="CELL DIVISION ATP-BINDING PROTEIN FTSE"/>
    <property type="match status" value="1"/>
</dbReference>
<evidence type="ECO:0000256" key="1">
    <source>
        <dbReference type="ARBA" id="ARBA00002579"/>
    </source>
</evidence>
<evidence type="ECO:0000256" key="3">
    <source>
        <dbReference type="ARBA" id="ARBA00005417"/>
    </source>
</evidence>
<evidence type="ECO:0000256" key="12">
    <source>
        <dbReference type="SAM" id="MobiDB-lite"/>
    </source>
</evidence>
<dbReference type="NCBIfam" id="TIGR02673">
    <property type="entry name" value="FtsE"/>
    <property type="match status" value="1"/>
</dbReference>
<feature type="region of interest" description="Disordered" evidence="12">
    <location>
        <begin position="221"/>
        <end position="278"/>
    </location>
</feature>
<dbReference type="InterPro" id="IPR015854">
    <property type="entry name" value="ABC_transpr_LolD-like"/>
</dbReference>
<comment type="similarity">
    <text evidence="3 11">Belongs to the ABC transporter superfamily.</text>
</comment>
<dbReference type="Pfam" id="PF00005">
    <property type="entry name" value="ABC_tran"/>
    <property type="match status" value="1"/>
</dbReference>
<reference evidence="14 15" key="1">
    <citation type="submission" date="2015-06" db="EMBL/GenBank/DDBJ databases">
        <title>A Comprehensive Approach to Explore the Metabolic and Phylogenetic Diversity of Bacterial Steroid Degradation in the Environment: Testosterone as an Example.</title>
        <authorList>
            <person name="Yang F.-C."/>
            <person name="Chen Y.-L."/>
            <person name="Yu C.-P."/>
            <person name="Tang S.-L."/>
            <person name="Wang P.-H."/>
            <person name="Ismail W."/>
            <person name="Wang C.-H."/>
            <person name="Yang C.-Y."/>
            <person name="Chiang Y.-R."/>
        </authorList>
    </citation>
    <scope>NUCLEOTIDE SEQUENCE [LARGE SCALE GENOMIC DNA]</scope>
    <source>
        <strain evidence="14 15">DSM 18526</strain>
    </source>
</reference>
<evidence type="ECO:0000256" key="4">
    <source>
        <dbReference type="ARBA" id="ARBA00020019"/>
    </source>
</evidence>
<evidence type="ECO:0000256" key="2">
    <source>
        <dbReference type="ARBA" id="ARBA00004202"/>
    </source>
</evidence>
<accession>A0A127FEA4</accession>
<dbReference type="GO" id="GO:0051301">
    <property type="term" value="P:cell division"/>
    <property type="evidence" value="ECO:0007669"/>
    <property type="project" value="UniProtKB-UniRule"/>
</dbReference>
<dbReference type="InterPro" id="IPR003593">
    <property type="entry name" value="AAA+_ATPase"/>
</dbReference>
<evidence type="ECO:0000256" key="6">
    <source>
        <dbReference type="ARBA" id="ARBA00022618"/>
    </source>
</evidence>
<dbReference type="FunFam" id="3.40.50.300:FF:000056">
    <property type="entry name" value="Cell division ATP-binding protein FtsE"/>
    <property type="match status" value="1"/>
</dbReference>
<keyword evidence="7 11" id="KW-0547">Nucleotide-binding</keyword>
<keyword evidence="8 11" id="KW-0067">ATP-binding</keyword>
<proteinExistence type="inferred from homology"/>
<dbReference type="PROSITE" id="PS50893">
    <property type="entry name" value="ABC_TRANSPORTER_2"/>
    <property type="match status" value="1"/>
</dbReference>
<evidence type="ECO:0000256" key="5">
    <source>
        <dbReference type="ARBA" id="ARBA00022475"/>
    </source>
</evidence>
<keyword evidence="6 11" id="KW-0132">Cell division</keyword>
<dbReference type="GO" id="GO:0016887">
    <property type="term" value="F:ATP hydrolysis activity"/>
    <property type="evidence" value="ECO:0007669"/>
    <property type="project" value="InterPro"/>
</dbReference>
<dbReference type="GO" id="GO:0005524">
    <property type="term" value="F:ATP binding"/>
    <property type="evidence" value="ECO:0007669"/>
    <property type="project" value="UniProtKB-UniRule"/>
</dbReference>
<evidence type="ECO:0000256" key="7">
    <source>
        <dbReference type="ARBA" id="ARBA00022741"/>
    </source>
</evidence>
<dbReference type="STRING" id="465721.ACG33_13905"/>
<dbReference type="InterPro" id="IPR005286">
    <property type="entry name" value="Cell_div_FtsE"/>
</dbReference>
<dbReference type="OrthoDB" id="9802264at2"/>
<evidence type="ECO:0000313" key="15">
    <source>
        <dbReference type="Proteomes" id="UP000070250"/>
    </source>
</evidence>
<dbReference type="KEGG" id="sdf:ACG33_13905"/>
<evidence type="ECO:0000256" key="10">
    <source>
        <dbReference type="ARBA" id="ARBA00023306"/>
    </source>
</evidence>
<keyword evidence="9 11" id="KW-0472">Membrane</keyword>
<sequence length="278" mass="30218">MIRLDHVFKRYPNGREALSDLSLDIAAGEIAFLTGHSGAGKSSLLKLIALIERPSRGRLIVNGQNVAGVSRSRIPAFRRRIGMVFQDHKLLHDRTIYDNVALPLIVAGIGGKEIGRRVRAALDQVGLLGREHSVPLELSTGEQQRVGIARAVVSKPPLLIADEPTGNLDPDLSLEVMNIFRRFNEVGVTVLIASHDLLLLEHFPVRRIRLEAGRLAGDSPAHVIASEPPPNPMSEQAALRNDALRTDTHPPAAIARDSGPANLLDPRKLIEQNEGTAP</sequence>
<evidence type="ECO:0000313" key="14">
    <source>
        <dbReference type="EMBL" id="AMN48171.1"/>
    </source>
</evidence>
<dbReference type="Gene3D" id="3.40.50.300">
    <property type="entry name" value="P-loop containing nucleotide triphosphate hydrolases"/>
    <property type="match status" value="1"/>
</dbReference>
<dbReference type="EMBL" id="CP011971">
    <property type="protein sequence ID" value="AMN48171.1"/>
    <property type="molecule type" value="Genomic_DNA"/>
</dbReference>
<keyword evidence="15" id="KW-1185">Reference proteome</keyword>
<dbReference type="GO" id="GO:0022857">
    <property type="term" value="F:transmembrane transporter activity"/>
    <property type="evidence" value="ECO:0007669"/>
    <property type="project" value="TreeGrafter"/>
</dbReference>
<dbReference type="InterPro" id="IPR027417">
    <property type="entry name" value="P-loop_NTPase"/>
</dbReference>
<keyword evidence="10 11" id="KW-0131">Cell cycle</keyword>
<gene>
    <name evidence="11" type="primary">ftsE</name>
    <name evidence="14" type="ORF">ACG33_13905</name>
</gene>
<comment type="subcellular location">
    <subcellularLocation>
        <location evidence="11">Cell inner membrane</location>
        <topology evidence="11">Peripheral membrane protein</topology>
        <orientation evidence="11">Cytoplasmic side</orientation>
    </subcellularLocation>
    <subcellularLocation>
        <location evidence="2">Cell membrane</location>
        <topology evidence="2">Peripheral membrane protein</topology>
    </subcellularLocation>
</comment>
<name>A0A127FEA4_STEDE</name>
<dbReference type="GO" id="GO:0005886">
    <property type="term" value="C:plasma membrane"/>
    <property type="evidence" value="ECO:0007669"/>
    <property type="project" value="UniProtKB-SubCell"/>
</dbReference>
<evidence type="ECO:0000259" key="13">
    <source>
        <dbReference type="PROSITE" id="PS50893"/>
    </source>
</evidence>
<evidence type="ECO:0000256" key="11">
    <source>
        <dbReference type="RuleBase" id="RU365094"/>
    </source>
</evidence>
<organism evidence="14 15">
    <name type="scientific">Steroidobacter denitrificans</name>
    <dbReference type="NCBI Taxonomy" id="465721"/>
    <lineage>
        <taxon>Bacteria</taxon>
        <taxon>Pseudomonadati</taxon>
        <taxon>Pseudomonadota</taxon>
        <taxon>Gammaproteobacteria</taxon>
        <taxon>Steroidobacterales</taxon>
        <taxon>Steroidobacteraceae</taxon>
        <taxon>Steroidobacter</taxon>
    </lineage>
</organism>
<dbReference type="SMART" id="SM00382">
    <property type="entry name" value="AAA"/>
    <property type="match status" value="1"/>
</dbReference>
<evidence type="ECO:0000256" key="9">
    <source>
        <dbReference type="ARBA" id="ARBA00023136"/>
    </source>
</evidence>
<comment type="subunit">
    <text evidence="11">Homodimer. Forms a membrane-associated complex with FtsX.</text>
</comment>
<protein>
    <recommendedName>
        <fullName evidence="4 11">Cell division ATP-binding protein FtsE</fullName>
    </recommendedName>
</protein>
<dbReference type="Proteomes" id="UP000070250">
    <property type="component" value="Chromosome"/>
</dbReference>
<dbReference type="PANTHER" id="PTHR24220">
    <property type="entry name" value="IMPORT ATP-BINDING PROTEIN"/>
    <property type="match status" value="1"/>
</dbReference>
<keyword evidence="5 11" id="KW-1003">Cell membrane</keyword>
<evidence type="ECO:0000256" key="8">
    <source>
        <dbReference type="ARBA" id="ARBA00022840"/>
    </source>
</evidence>
<dbReference type="InterPro" id="IPR003439">
    <property type="entry name" value="ABC_transporter-like_ATP-bd"/>
</dbReference>
<dbReference type="SUPFAM" id="SSF52540">
    <property type="entry name" value="P-loop containing nucleoside triphosphate hydrolases"/>
    <property type="match status" value="1"/>
</dbReference>
<dbReference type="AlphaFoldDB" id="A0A127FEA4"/>
<dbReference type="PATRIC" id="fig|465721.4.peg.2974"/>
<comment type="function">
    <text evidence="1">Part of the ABC transporter FtsEX involved in cellular division. Important for assembly or stability of the septal ring.</text>
</comment>